<dbReference type="AlphaFoldDB" id="A0A0G0Q2E0"/>
<evidence type="ECO:0000313" key="3">
    <source>
        <dbReference type="Proteomes" id="UP000034855"/>
    </source>
</evidence>
<comment type="caution">
    <text evidence="2">The sequence shown here is derived from an EMBL/GenBank/DDBJ whole genome shotgun (WGS) entry which is preliminary data.</text>
</comment>
<sequence>MGAERRGYLPGAPDFKGKIKPSKPDVKPRKFPENTDKKFDPDTSLVGNAGNMEADIAAEKMRKSEVADALQEVRGLTIETGKQRGQKSESEKLLAELRQSRDQDEWEEQLEAAKKRIEEAGNEKAA</sequence>
<feature type="region of interest" description="Disordered" evidence="1">
    <location>
        <begin position="1"/>
        <end position="48"/>
    </location>
</feature>
<protein>
    <submittedName>
        <fullName evidence="2">Uncharacterized protein</fullName>
    </submittedName>
</protein>
<feature type="compositionally biased region" description="Basic and acidic residues" evidence="1">
    <location>
        <begin position="86"/>
        <end position="103"/>
    </location>
</feature>
<gene>
    <name evidence="2" type="ORF">UT67_C0018G0010</name>
</gene>
<dbReference type="Proteomes" id="UP000034855">
    <property type="component" value="Unassembled WGS sequence"/>
</dbReference>
<accession>A0A0G0Q2E0</accession>
<dbReference type="STRING" id="1619037.UT67_C0018G0010"/>
<evidence type="ECO:0000256" key="1">
    <source>
        <dbReference type="SAM" id="MobiDB-lite"/>
    </source>
</evidence>
<evidence type="ECO:0000313" key="2">
    <source>
        <dbReference type="EMBL" id="KKR34283.1"/>
    </source>
</evidence>
<name>A0A0G0Q2E0_9BACT</name>
<feature type="region of interest" description="Disordered" evidence="1">
    <location>
        <begin position="77"/>
        <end position="106"/>
    </location>
</feature>
<proteinExistence type="predicted"/>
<reference evidence="2 3" key="1">
    <citation type="journal article" date="2015" name="Nature">
        <title>rRNA introns, odd ribosomes, and small enigmatic genomes across a large radiation of phyla.</title>
        <authorList>
            <person name="Brown C.T."/>
            <person name="Hug L.A."/>
            <person name="Thomas B.C."/>
            <person name="Sharon I."/>
            <person name="Castelle C.J."/>
            <person name="Singh A."/>
            <person name="Wilkins M.J."/>
            <person name="Williams K.H."/>
            <person name="Banfield J.F."/>
        </authorList>
    </citation>
    <scope>NUCLEOTIDE SEQUENCE [LARGE SCALE GENOMIC DNA]</scope>
</reference>
<dbReference type="EMBL" id="LBXR01000018">
    <property type="protein sequence ID" value="KKR34283.1"/>
    <property type="molecule type" value="Genomic_DNA"/>
</dbReference>
<feature type="compositionally biased region" description="Basic and acidic residues" evidence="1">
    <location>
        <begin position="22"/>
        <end position="41"/>
    </location>
</feature>
<organism evidence="2 3">
    <name type="scientific">Candidatus Magasanikbacteria bacterium GW2011_GWA2_40_10</name>
    <dbReference type="NCBI Taxonomy" id="1619037"/>
    <lineage>
        <taxon>Bacteria</taxon>
        <taxon>Candidatus Magasanikiibacteriota</taxon>
    </lineage>
</organism>